<keyword evidence="5" id="KW-1185">Reference proteome</keyword>
<dbReference type="RefSeq" id="WP_191757573.1">
    <property type="nucleotide sequence ID" value="NZ_VJXY01000009.1"/>
</dbReference>
<evidence type="ECO:0000256" key="2">
    <source>
        <dbReference type="SAM" id="Phobius"/>
    </source>
</evidence>
<dbReference type="PROSITE" id="PS51272">
    <property type="entry name" value="SLH"/>
    <property type="match status" value="3"/>
</dbReference>
<dbReference type="Proteomes" id="UP001165986">
    <property type="component" value="Unassembled WGS sequence"/>
</dbReference>
<dbReference type="InterPro" id="IPR051465">
    <property type="entry name" value="Cell_Envelope_Struct_Comp"/>
</dbReference>
<dbReference type="PANTHER" id="PTHR43308:SF5">
    <property type="entry name" value="S-LAYER PROTEIN _ PEPTIDOGLYCAN ENDO-BETA-N-ACETYLGLUCOSAMINIDASE"/>
    <property type="match status" value="1"/>
</dbReference>
<keyword evidence="2" id="KW-0812">Transmembrane</keyword>
<evidence type="ECO:0000313" key="4">
    <source>
        <dbReference type="EMBL" id="MBD6616340.1"/>
    </source>
</evidence>
<dbReference type="EMBL" id="VJXY01000009">
    <property type="protein sequence ID" value="MBD6616340.1"/>
    <property type="molecule type" value="Genomic_DNA"/>
</dbReference>
<feature type="domain" description="SLH" evidence="3">
    <location>
        <begin position="160"/>
        <end position="223"/>
    </location>
</feature>
<proteinExistence type="predicted"/>
<protein>
    <submittedName>
        <fullName evidence="4">S-layer homology domain-containing protein</fullName>
    </submittedName>
</protein>
<keyword evidence="2" id="KW-0472">Membrane</keyword>
<accession>A0AA40SWD3</accession>
<feature type="domain" description="SLH" evidence="3">
    <location>
        <begin position="224"/>
        <end position="283"/>
    </location>
</feature>
<evidence type="ECO:0000313" key="5">
    <source>
        <dbReference type="Proteomes" id="UP001165986"/>
    </source>
</evidence>
<feature type="region of interest" description="Disordered" evidence="1">
    <location>
        <begin position="364"/>
        <end position="408"/>
    </location>
</feature>
<sequence>MTNRPPSESESSQRTALGFDEFIAILVAFATIGVILFWSSSRKDSSWNLNRLLSPSPTPTKSIQPNQVLPSSTPIEPNTAPNFQGSPSPLPGAVVEPNTTSSLTDSAAPPPLMWPSINVTPTQSPQGKTPVFPSKSFEPPVIAAALPLVTPAEKKSTIPPPIAFNDVPENFWGRRFINVLSSRGILKGFPDYSFRPNQPVNRAEFAAILQKAFDQKLSKTTTAFRDVPVKFWANPAIDQALSTGFLKGYPNKTFKPQQKISRAQVLVALASGLNLKTPASPNQVLSSYKDAKNIPQYAVGKIAAATANRLVINYPDSQILAPNKEASRAEVAAMVHQALVHLGKLDTIPSQSIVRSPNISIPLRDKLRATSRNPTVQQAPRSVDNRKREGLSQTPKENPEGNVSSESP</sequence>
<gene>
    <name evidence="4" type="ORF">FNW02_10940</name>
</gene>
<feature type="domain" description="SLH" evidence="3">
    <location>
        <begin position="285"/>
        <end position="349"/>
    </location>
</feature>
<feature type="compositionally biased region" description="Polar residues" evidence="1">
    <location>
        <begin position="391"/>
        <end position="408"/>
    </location>
</feature>
<dbReference type="PANTHER" id="PTHR43308">
    <property type="entry name" value="OUTER MEMBRANE PROTEIN ALPHA-RELATED"/>
    <property type="match status" value="1"/>
</dbReference>
<dbReference type="InterPro" id="IPR001119">
    <property type="entry name" value="SLH_dom"/>
</dbReference>
<dbReference type="AlphaFoldDB" id="A0AA40SWD3"/>
<evidence type="ECO:0000256" key="1">
    <source>
        <dbReference type="SAM" id="MobiDB-lite"/>
    </source>
</evidence>
<feature type="compositionally biased region" description="Polar residues" evidence="1">
    <location>
        <begin position="117"/>
        <end position="127"/>
    </location>
</feature>
<comment type="caution">
    <text evidence="4">The sequence shown here is derived from an EMBL/GenBank/DDBJ whole genome shotgun (WGS) entry which is preliminary data.</text>
</comment>
<organism evidence="4 5">
    <name type="scientific">Komarekiella delphini-convector SJRDD-AB1</name>
    <dbReference type="NCBI Taxonomy" id="2593771"/>
    <lineage>
        <taxon>Bacteria</taxon>
        <taxon>Bacillati</taxon>
        <taxon>Cyanobacteriota</taxon>
        <taxon>Cyanophyceae</taxon>
        <taxon>Nostocales</taxon>
        <taxon>Nostocaceae</taxon>
        <taxon>Komarekiella</taxon>
        <taxon>Komarekiella delphini-convector</taxon>
    </lineage>
</organism>
<name>A0AA40SWD3_9NOST</name>
<reference evidence="4" key="1">
    <citation type="submission" date="2019-07" db="EMBL/GenBank/DDBJ databases">
        <title>Toxilogical consequences of a new and cryptic species of cyanobacteria (Komarekiella delphini-convector) recovered from the epidermis of a bottlenose dolphin and 1500 ft. in the air.</title>
        <authorList>
            <person name="Brown A.O."/>
            <person name="Dvorak P."/>
            <person name="Villanueva C.D."/>
            <person name="Foss A.J."/>
            <person name="Garvey A.D."/>
            <person name="Gibson Q.A."/>
            <person name="Johansen J.R."/>
            <person name="Casamatta D.A."/>
        </authorList>
    </citation>
    <scope>NUCLEOTIDE SEQUENCE</scope>
    <source>
        <strain evidence="4">SJRDD-AB1</strain>
    </source>
</reference>
<keyword evidence="2" id="KW-1133">Transmembrane helix</keyword>
<evidence type="ECO:0000259" key="3">
    <source>
        <dbReference type="PROSITE" id="PS51272"/>
    </source>
</evidence>
<dbReference type="Pfam" id="PF00395">
    <property type="entry name" value="SLH"/>
    <property type="match status" value="3"/>
</dbReference>
<feature type="compositionally biased region" description="Polar residues" evidence="1">
    <location>
        <begin position="370"/>
        <end position="380"/>
    </location>
</feature>
<feature type="region of interest" description="Disordered" evidence="1">
    <location>
        <begin position="55"/>
        <end position="133"/>
    </location>
</feature>
<feature type="compositionally biased region" description="Polar residues" evidence="1">
    <location>
        <begin position="55"/>
        <end position="87"/>
    </location>
</feature>
<feature type="transmembrane region" description="Helical" evidence="2">
    <location>
        <begin position="22"/>
        <end position="41"/>
    </location>
</feature>